<dbReference type="Proteomes" id="UP000663838">
    <property type="component" value="Unassembled WGS sequence"/>
</dbReference>
<feature type="signal peptide" evidence="1">
    <location>
        <begin position="1"/>
        <end position="18"/>
    </location>
</feature>
<keyword evidence="1" id="KW-0732">Signal</keyword>
<name>A0A821B0B2_9BILA</name>
<sequence length="133" mass="15279">MVCLLTFSSLLHLYSILKQHCNVSPTLNSQSDLLHTTDVRGLGTMFLTTYSNIIKNANANLDEKVRNKAVVLNIQDINPRMIEPFDDSLYHIATHQINIKLTEKEKQSWEHFTNVSAHLVAEMTREKNNESHF</sequence>
<comment type="caution">
    <text evidence="2">The sequence shown here is derived from an EMBL/GenBank/DDBJ whole genome shotgun (WGS) entry which is preliminary data.</text>
</comment>
<evidence type="ECO:0000313" key="3">
    <source>
        <dbReference type="Proteomes" id="UP000663838"/>
    </source>
</evidence>
<evidence type="ECO:0000313" key="2">
    <source>
        <dbReference type="EMBL" id="CAF4580348.1"/>
    </source>
</evidence>
<organism evidence="2 3">
    <name type="scientific">Rotaria socialis</name>
    <dbReference type="NCBI Taxonomy" id="392032"/>
    <lineage>
        <taxon>Eukaryota</taxon>
        <taxon>Metazoa</taxon>
        <taxon>Spiralia</taxon>
        <taxon>Gnathifera</taxon>
        <taxon>Rotifera</taxon>
        <taxon>Eurotatoria</taxon>
        <taxon>Bdelloidea</taxon>
        <taxon>Philodinida</taxon>
        <taxon>Philodinidae</taxon>
        <taxon>Rotaria</taxon>
    </lineage>
</organism>
<dbReference type="EMBL" id="CAJOBS010000454">
    <property type="protein sequence ID" value="CAF4580348.1"/>
    <property type="molecule type" value="Genomic_DNA"/>
</dbReference>
<evidence type="ECO:0000256" key="1">
    <source>
        <dbReference type="SAM" id="SignalP"/>
    </source>
</evidence>
<protein>
    <submittedName>
        <fullName evidence="2">Uncharacterized protein</fullName>
    </submittedName>
</protein>
<feature type="chain" id="PRO_5032672418" evidence="1">
    <location>
        <begin position="19"/>
        <end position="133"/>
    </location>
</feature>
<dbReference type="AlphaFoldDB" id="A0A821B0B2"/>
<reference evidence="2" key="1">
    <citation type="submission" date="2021-02" db="EMBL/GenBank/DDBJ databases">
        <authorList>
            <person name="Nowell W R."/>
        </authorList>
    </citation>
    <scope>NUCLEOTIDE SEQUENCE</scope>
</reference>
<proteinExistence type="predicted"/>
<gene>
    <name evidence="2" type="ORF">TOA249_LOCUS9222</name>
</gene>
<accession>A0A821B0B2</accession>